<protein>
    <submittedName>
        <fullName evidence="2">Alkylhydroperoxidase</fullName>
    </submittedName>
</protein>
<dbReference type="PANTHER" id="PTHR33930">
    <property type="entry name" value="ALKYL HYDROPEROXIDE REDUCTASE AHPD"/>
    <property type="match status" value="1"/>
</dbReference>
<sequence>MDKNYVDITRNISANLKKLRNDIPDTMKGFSALAQAATRDGALDKKTKELMALALGVAAHCDGCIGFHAEALVKLGATREEIEETLGMAVYMGGGPSLMYAADAIAAYEQFQQQAASA</sequence>
<gene>
    <name evidence="2" type="ORF">TSA1_23465</name>
</gene>
<comment type="caution">
    <text evidence="2">The sequence shown here is derived from an EMBL/GenBank/DDBJ whole genome shotgun (WGS) entry which is preliminary data.</text>
</comment>
<reference evidence="2 3" key="1">
    <citation type="submission" date="2015-06" db="EMBL/GenBank/DDBJ databases">
        <title>Comparative genome analysis of nirS-carrying Bradyrhizobium sp. strains.</title>
        <authorList>
            <person name="Ishii S."/>
            <person name="Jang J."/>
            <person name="Nishizawa T."/>
            <person name="Senoo K."/>
        </authorList>
    </citation>
    <scope>NUCLEOTIDE SEQUENCE [LARGE SCALE GENOMIC DNA]</scope>
    <source>
        <strain evidence="2 3">TSA1</strain>
    </source>
</reference>
<dbReference type="GO" id="GO:0051920">
    <property type="term" value="F:peroxiredoxin activity"/>
    <property type="evidence" value="ECO:0007669"/>
    <property type="project" value="InterPro"/>
</dbReference>
<dbReference type="NCBIfam" id="TIGR00778">
    <property type="entry name" value="ahpD_dom"/>
    <property type="match status" value="1"/>
</dbReference>
<proteinExistence type="predicted"/>
<dbReference type="AlphaFoldDB" id="A0A2M6UFR4"/>
<organism evidence="2 3">
    <name type="scientific">Bradyrhizobium nitroreducens</name>
    <dbReference type="NCBI Taxonomy" id="709803"/>
    <lineage>
        <taxon>Bacteria</taxon>
        <taxon>Pseudomonadati</taxon>
        <taxon>Pseudomonadota</taxon>
        <taxon>Alphaproteobacteria</taxon>
        <taxon>Hyphomicrobiales</taxon>
        <taxon>Nitrobacteraceae</taxon>
        <taxon>Bradyrhizobium</taxon>
    </lineage>
</organism>
<dbReference type="Proteomes" id="UP000228930">
    <property type="component" value="Unassembled WGS sequence"/>
</dbReference>
<dbReference type="Pfam" id="PF02627">
    <property type="entry name" value="CMD"/>
    <property type="match status" value="1"/>
</dbReference>
<dbReference type="InterPro" id="IPR029032">
    <property type="entry name" value="AhpD-like"/>
</dbReference>
<accession>A0A2M6UFR4</accession>
<dbReference type="InterPro" id="IPR004675">
    <property type="entry name" value="AhpD_core"/>
</dbReference>
<evidence type="ECO:0000259" key="1">
    <source>
        <dbReference type="Pfam" id="PF02627"/>
    </source>
</evidence>
<dbReference type="InterPro" id="IPR003779">
    <property type="entry name" value="CMD-like"/>
</dbReference>
<feature type="domain" description="Carboxymuconolactone decarboxylase-like" evidence="1">
    <location>
        <begin position="24"/>
        <end position="105"/>
    </location>
</feature>
<evidence type="ECO:0000313" key="2">
    <source>
        <dbReference type="EMBL" id="PIT03395.1"/>
    </source>
</evidence>
<dbReference type="SUPFAM" id="SSF69118">
    <property type="entry name" value="AhpD-like"/>
    <property type="match status" value="1"/>
</dbReference>
<dbReference type="PANTHER" id="PTHR33930:SF2">
    <property type="entry name" value="BLR3452 PROTEIN"/>
    <property type="match status" value="1"/>
</dbReference>
<name>A0A2M6UFR4_9BRAD</name>
<dbReference type="Gene3D" id="1.20.1290.10">
    <property type="entry name" value="AhpD-like"/>
    <property type="match status" value="1"/>
</dbReference>
<dbReference type="EMBL" id="LFJC01000003">
    <property type="protein sequence ID" value="PIT03395.1"/>
    <property type="molecule type" value="Genomic_DNA"/>
</dbReference>
<keyword evidence="2" id="KW-0560">Oxidoreductase</keyword>
<evidence type="ECO:0000313" key="3">
    <source>
        <dbReference type="Proteomes" id="UP000228930"/>
    </source>
</evidence>
<keyword evidence="2" id="KW-0575">Peroxidase</keyword>
<dbReference type="RefSeq" id="WP_100178536.1">
    <property type="nucleotide sequence ID" value="NZ_LFJC01000003.1"/>
</dbReference>
<keyword evidence="3" id="KW-1185">Reference proteome</keyword>